<gene>
    <name evidence="3" type="ORF">LTR36_005776</name>
</gene>
<evidence type="ECO:0000313" key="4">
    <source>
        <dbReference type="Proteomes" id="UP001324427"/>
    </source>
</evidence>
<protein>
    <recommendedName>
        <fullName evidence="2">NAD(P)-binding domain-containing protein</fullName>
    </recommendedName>
</protein>
<dbReference type="Pfam" id="PF13460">
    <property type="entry name" value="NAD_binding_10"/>
    <property type="match status" value="1"/>
</dbReference>
<accession>A0AAV9JDL3</accession>
<dbReference type="EMBL" id="JAVFHQ010000034">
    <property type="protein sequence ID" value="KAK4543226.1"/>
    <property type="molecule type" value="Genomic_DNA"/>
</dbReference>
<dbReference type="SUPFAM" id="SSF51735">
    <property type="entry name" value="NAD(P)-binding Rossmann-fold domains"/>
    <property type="match status" value="1"/>
</dbReference>
<dbReference type="AlphaFoldDB" id="A0AAV9JDL3"/>
<dbReference type="PANTHER" id="PTHR43355">
    <property type="entry name" value="FLAVIN REDUCTASE (NADPH)"/>
    <property type="match status" value="1"/>
</dbReference>
<sequence length="264" mass="28258">MPTYALLGATGATGSAILRCLLEQPPKDLALNILVRNKAKLDKAFPLLQTTEAFAIDVTEGTPSDGAALQRSLKGASVVFMCIATNVSTRGVSLSYDTTRAIIDALEALREEQGTSYIKPTILQLRTASLNEVFIAHHSWQQRFGCTAASFCLHYVYSDLDRAAKLLQSSAASMPECLDYVFVDPPALHDADGTTRTGYELVMKGEGTDGVSYADLGAAFCEIAEKREKFLGQGVGVSATGKVNETWGVLIGYLSGGVKARFFG</sequence>
<dbReference type="PANTHER" id="PTHR43355:SF2">
    <property type="entry name" value="FLAVIN REDUCTASE (NADPH)"/>
    <property type="match status" value="1"/>
</dbReference>
<dbReference type="Gene3D" id="3.40.50.720">
    <property type="entry name" value="NAD(P)-binding Rossmann-like Domain"/>
    <property type="match status" value="1"/>
</dbReference>
<evidence type="ECO:0000313" key="3">
    <source>
        <dbReference type="EMBL" id="KAK4543226.1"/>
    </source>
</evidence>
<comment type="similarity">
    <text evidence="1">Belongs to the avfA family.</text>
</comment>
<organism evidence="3 4">
    <name type="scientific">Oleoguttula mirabilis</name>
    <dbReference type="NCBI Taxonomy" id="1507867"/>
    <lineage>
        <taxon>Eukaryota</taxon>
        <taxon>Fungi</taxon>
        <taxon>Dikarya</taxon>
        <taxon>Ascomycota</taxon>
        <taxon>Pezizomycotina</taxon>
        <taxon>Dothideomycetes</taxon>
        <taxon>Dothideomycetidae</taxon>
        <taxon>Mycosphaerellales</taxon>
        <taxon>Teratosphaeriaceae</taxon>
        <taxon>Oleoguttula</taxon>
    </lineage>
</organism>
<dbReference type="InterPro" id="IPR051606">
    <property type="entry name" value="Polyketide_Oxido-like"/>
</dbReference>
<comment type="caution">
    <text evidence="3">The sequence shown here is derived from an EMBL/GenBank/DDBJ whole genome shotgun (WGS) entry which is preliminary data.</text>
</comment>
<evidence type="ECO:0000259" key="2">
    <source>
        <dbReference type="Pfam" id="PF13460"/>
    </source>
</evidence>
<keyword evidence="4" id="KW-1185">Reference proteome</keyword>
<dbReference type="InterPro" id="IPR036291">
    <property type="entry name" value="NAD(P)-bd_dom_sf"/>
</dbReference>
<name>A0AAV9JDL3_9PEZI</name>
<dbReference type="GO" id="GO:0016646">
    <property type="term" value="F:oxidoreductase activity, acting on the CH-NH group of donors, NAD or NADP as acceptor"/>
    <property type="evidence" value="ECO:0007669"/>
    <property type="project" value="TreeGrafter"/>
</dbReference>
<reference evidence="3 4" key="1">
    <citation type="submission" date="2021-11" db="EMBL/GenBank/DDBJ databases">
        <title>Black yeast isolated from Biological Soil Crust.</title>
        <authorList>
            <person name="Kurbessoian T."/>
        </authorList>
    </citation>
    <scope>NUCLEOTIDE SEQUENCE [LARGE SCALE GENOMIC DNA]</scope>
    <source>
        <strain evidence="3 4">CCFEE 5522</strain>
    </source>
</reference>
<proteinExistence type="inferred from homology"/>
<evidence type="ECO:0000256" key="1">
    <source>
        <dbReference type="ARBA" id="ARBA00038376"/>
    </source>
</evidence>
<feature type="domain" description="NAD(P)-binding" evidence="2">
    <location>
        <begin position="8"/>
        <end position="225"/>
    </location>
</feature>
<dbReference type="Proteomes" id="UP001324427">
    <property type="component" value="Unassembled WGS sequence"/>
</dbReference>
<dbReference type="InterPro" id="IPR016040">
    <property type="entry name" value="NAD(P)-bd_dom"/>
</dbReference>